<evidence type="ECO:0000256" key="1">
    <source>
        <dbReference type="SAM" id="Coils"/>
    </source>
</evidence>
<dbReference type="AlphaFoldDB" id="A0A8S1L3B9"/>
<organism evidence="3 4">
    <name type="scientific">Paramecium primaurelia</name>
    <dbReference type="NCBI Taxonomy" id="5886"/>
    <lineage>
        <taxon>Eukaryota</taxon>
        <taxon>Sar</taxon>
        <taxon>Alveolata</taxon>
        <taxon>Ciliophora</taxon>
        <taxon>Intramacronucleata</taxon>
        <taxon>Oligohymenophorea</taxon>
        <taxon>Peniculida</taxon>
        <taxon>Parameciidae</taxon>
        <taxon>Paramecium</taxon>
    </lineage>
</organism>
<evidence type="ECO:0000256" key="2">
    <source>
        <dbReference type="SAM" id="MobiDB-lite"/>
    </source>
</evidence>
<proteinExistence type="predicted"/>
<feature type="compositionally biased region" description="Polar residues" evidence="2">
    <location>
        <begin position="1"/>
        <end position="16"/>
    </location>
</feature>
<feature type="coiled-coil region" evidence="1">
    <location>
        <begin position="203"/>
        <end position="237"/>
    </location>
</feature>
<reference evidence="3" key="1">
    <citation type="submission" date="2021-01" db="EMBL/GenBank/DDBJ databases">
        <authorList>
            <consortium name="Genoscope - CEA"/>
            <person name="William W."/>
        </authorList>
    </citation>
    <scope>NUCLEOTIDE SEQUENCE</scope>
</reference>
<feature type="compositionally biased region" description="Polar residues" evidence="2">
    <location>
        <begin position="24"/>
        <end position="45"/>
    </location>
</feature>
<feature type="coiled-coil region" evidence="1">
    <location>
        <begin position="84"/>
        <end position="146"/>
    </location>
</feature>
<dbReference type="OMA" id="INVYRPI"/>
<evidence type="ECO:0000313" key="3">
    <source>
        <dbReference type="EMBL" id="CAD8060002.1"/>
    </source>
</evidence>
<protein>
    <submittedName>
        <fullName evidence="3">Uncharacterized protein</fullName>
    </submittedName>
</protein>
<accession>A0A8S1L3B9</accession>
<comment type="caution">
    <text evidence="3">The sequence shown here is derived from an EMBL/GenBank/DDBJ whole genome shotgun (WGS) entry which is preliminary data.</text>
</comment>
<name>A0A8S1L3B9_PARPR</name>
<evidence type="ECO:0000313" key="4">
    <source>
        <dbReference type="Proteomes" id="UP000688137"/>
    </source>
</evidence>
<keyword evidence="1" id="KW-0175">Coiled coil</keyword>
<sequence length="328" mass="39031">MFQKTNQVSPIRTQSPIIAHKHSNPNNSTSVQQHQAQSYYTSSKTTPMKMQEQKFEIIQQGATIPTQTQQSPEKIKIFNHDFELQVLRNEITFKEQKITSLEKALDLANEDRIRLRSILEQKSILCVNKEREIAKLLATIHQLEFKRNENQIIKELQTQIDTLKQFIQENALNRQNIKLEDTTNLKNKLNTIQDQLAQSIKQNESLQQYVSDLMKQNKELSQKYQEKYLECQQLQMQFNQTSNYQSEIKENEQNDIQKNTFNYNSFQKQQNQFDQQNEIQKFLSQIKQQYLEESPKRDIDDQEQINVYRPIYSFQSTEDINKTDRLNK</sequence>
<dbReference type="EMBL" id="CAJJDM010000028">
    <property type="protein sequence ID" value="CAD8060002.1"/>
    <property type="molecule type" value="Genomic_DNA"/>
</dbReference>
<feature type="region of interest" description="Disordered" evidence="2">
    <location>
        <begin position="1"/>
        <end position="45"/>
    </location>
</feature>
<dbReference type="Proteomes" id="UP000688137">
    <property type="component" value="Unassembled WGS sequence"/>
</dbReference>
<gene>
    <name evidence="3" type="ORF">PPRIM_AZ9-3.1.T0290306</name>
</gene>
<keyword evidence="4" id="KW-1185">Reference proteome</keyword>